<organism evidence="4 5">
    <name type="scientific">Triparma strigata</name>
    <dbReference type="NCBI Taxonomy" id="1606541"/>
    <lineage>
        <taxon>Eukaryota</taxon>
        <taxon>Sar</taxon>
        <taxon>Stramenopiles</taxon>
        <taxon>Ochrophyta</taxon>
        <taxon>Bolidophyceae</taxon>
        <taxon>Parmales</taxon>
        <taxon>Triparmaceae</taxon>
        <taxon>Triparma</taxon>
    </lineage>
</organism>
<sequence>MGNAFGNKKYDALTLVPECNTSKFMGTWFVIHVKPTIFEVGASHAVEKYSERSPGRIDIDFQYRSGGKDKSLPQKGWVQPRHNGALWKVSPLWPIKIPYSIIGLASDYSHCVIGYPNRAYFWVMARNPIMDESTYQQILRDLKEKHGYDLEGSFKVNQDWSDREYALKRGLVEETESHSSSASQ</sequence>
<dbReference type="InterPro" id="IPR047202">
    <property type="entry name" value="Lipocalin_Blc-like_dom"/>
</dbReference>
<comment type="caution">
    <text evidence="4">The sequence shown here is derived from an EMBL/GenBank/DDBJ whole genome shotgun (WGS) entry which is preliminary data.</text>
</comment>
<gene>
    <name evidence="4" type="ORF">TrST_g9517</name>
</gene>
<name>A0A9W7EEY3_9STRA</name>
<feature type="domain" description="Lipocalin/cytosolic fatty-acid binding" evidence="3">
    <location>
        <begin position="21"/>
        <end position="151"/>
    </location>
</feature>
<accession>A0A9W7EEY3</accession>
<dbReference type="CDD" id="cd19438">
    <property type="entry name" value="lipocalin_Blc-like"/>
    <property type="match status" value="1"/>
</dbReference>
<dbReference type="InterPro" id="IPR022272">
    <property type="entry name" value="Lipocalin_CS"/>
</dbReference>
<evidence type="ECO:0000256" key="2">
    <source>
        <dbReference type="PIRNR" id="PIRNR036893"/>
    </source>
</evidence>
<dbReference type="GO" id="GO:0006950">
    <property type="term" value="P:response to stress"/>
    <property type="evidence" value="ECO:0007669"/>
    <property type="project" value="UniProtKB-ARBA"/>
</dbReference>
<evidence type="ECO:0000256" key="1">
    <source>
        <dbReference type="ARBA" id="ARBA00006889"/>
    </source>
</evidence>
<dbReference type="SUPFAM" id="SSF50814">
    <property type="entry name" value="Lipocalins"/>
    <property type="match status" value="1"/>
</dbReference>
<dbReference type="PIRSF" id="PIRSF036893">
    <property type="entry name" value="Lipocalin_ApoD"/>
    <property type="match status" value="1"/>
</dbReference>
<evidence type="ECO:0000313" key="4">
    <source>
        <dbReference type="EMBL" id="GMH76308.1"/>
    </source>
</evidence>
<dbReference type="AlphaFoldDB" id="A0A9W7EEY3"/>
<dbReference type="PANTHER" id="PTHR10612">
    <property type="entry name" value="APOLIPOPROTEIN D"/>
    <property type="match status" value="1"/>
</dbReference>
<dbReference type="OrthoDB" id="417891at2759"/>
<dbReference type="PANTHER" id="PTHR10612:SF34">
    <property type="entry name" value="APOLIPOPROTEIN D"/>
    <property type="match status" value="1"/>
</dbReference>
<dbReference type="Proteomes" id="UP001165085">
    <property type="component" value="Unassembled WGS sequence"/>
</dbReference>
<keyword evidence="5" id="KW-1185">Reference proteome</keyword>
<protein>
    <recommendedName>
        <fullName evidence="3">Lipocalin/cytosolic fatty-acid binding domain-containing protein</fullName>
    </recommendedName>
</protein>
<dbReference type="Gene3D" id="2.40.128.20">
    <property type="match status" value="1"/>
</dbReference>
<dbReference type="InterPro" id="IPR000566">
    <property type="entry name" value="Lipocln_cytosolic_FA-bd_dom"/>
</dbReference>
<evidence type="ECO:0000313" key="5">
    <source>
        <dbReference type="Proteomes" id="UP001165085"/>
    </source>
</evidence>
<reference evidence="5" key="1">
    <citation type="journal article" date="2023" name="Commun. Biol.">
        <title>Genome analysis of Parmales, the sister group of diatoms, reveals the evolutionary specialization of diatoms from phago-mixotrophs to photoautotrophs.</title>
        <authorList>
            <person name="Ban H."/>
            <person name="Sato S."/>
            <person name="Yoshikawa S."/>
            <person name="Yamada K."/>
            <person name="Nakamura Y."/>
            <person name="Ichinomiya M."/>
            <person name="Sato N."/>
            <person name="Blanc-Mathieu R."/>
            <person name="Endo H."/>
            <person name="Kuwata A."/>
            <person name="Ogata H."/>
        </authorList>
    </citation>
    <scope>NUCLEOTIDE SEQUENCE [LARGE SCALE GENOMIC DNA]</scope>
    <source>
        <strain evidence="5">NIES 3701</strain>
    </source>
</reference>
<proteinExistence type="inferred from homology"/>
<dbReference type="InterPro" id="IPR022271">
    <property type="entry name" value="Lipocalin_ApoD"/>
</dbReference>
<dbReference type="PROSITE" id="PS00213">
    <property type="entry name" value="LIPOCALIN"/>
    <property type="match status" value="1"/>
</dbReference>
<dbReference type="EMBL" id="BRXY01000195">
    <property type="protein sequence ID" value="GMH76308.1"/>
    <property type="molecule type" value="Genomic_DNA"/>
</dbReference>
<comment type="similarity">
    <text evidence="1 2">Belongs to the calycin superfamily. Lipocalin family.</text>
</comment>
<evidence type="ECO:0000259" key="3">
    <source>
        <dbReference type="Pfam" id="PF08212"/>
    </source>
</evidence>
<dbReference type="Pfam" id="PF08212">
    <property type="entry name" value="Lipocalin_2"/>
    <property type="match status" value="1"/>
</dbReference>
<dbReference type="InterPro" id="IPR012674">
    <property type="entry name" value="Calycin"/>
</dbReference>